<dbReference type="Proteomes" id="UP000009234">
    <property type="component" value="Chromosome"/>
</dbReference>
<dbReference type="AlphaFoldDB" id="F6DJU4"/>
<protein>
    <submittedName>
        <fullName evidence="1">Uncharacterized protein</fullName>
    </submittedName>
</protein>
<reference evidence="2" key="1">
    <citation type="submission" date="2011-05" db="EMBL/GenBank/DDBJ databases">
        <title>Complete sequence of Desulfotomaculum ruminis DSM 2154.</title>
        <authorList>
            <person name="Lucas S."/>
            <person name="Copeland A."/>
            <person name="Lapidus A."/>
            <person name="Cheng J.-F."/>
            <person name="Goodwin L."/>
            <person name="Pitluck S."/>
            <person name="Lu M."/>
            <person name="Detter J.C."/>
            <person name="Han C."/>
            <person name="Tapia R."/>
            <person name="Land M."/>
            <person name="Hauser L."/>
            <person name="Kyrpides N."/>
            <person name="Ivanova N."/>
            <person name="Mikhailova N."/>
            <person name="Pagani I."/>
            <person name="Stams A.J.M."/>
            <person name="Plugge C.M."/>
            <person name="Muyzer G."/>
            <person name="Kuever J."/>
            <person name="Parshina S.N."/>
            <person name="Ivanova A.E."/>
            <person name="Nazina T.N."/>
            <person name="Brambilla E."/>
            <person name="Spring S."/>
            <person name="Klenk H.-P."/>
            <person name="Woyke T."/>
        </authorList>
    </citation>
    <scope>NUCLEOTIDE SEQUENCE [LARGE SCALE GENOMIC DNA]</scope>
    <source>
        <strain evidence="2">ATCC 23193 / DSM 2154 / NCIB 8452 / DL</strain>
    </source>
</reference>
<reference evidence="1 2" key="2">
    <citation type="journal article" date="2012" name="Stand. Genomic Sci.">
        <title>Complete genome sequence of the sulfate-reducing firmicute Desulfotomaculum ruminis type strain (DL(T)).</title>
        <authorList>
            <person name="Spring S."/>
            <person name="Visser M."/>
            <person name="Lu M."/>
            <person name="Copeland A."/>
            <person name="Lapidus A."/>
            <person name="Lucas S."/>
            <person name="Cheng J.F."/>
            <person name="Han C."/>
            <person name="Tapia R."/>
            <person name="Goodwin L.A."/>
            <person name="Pitluck S."/>
            <person name="Ivanova N."/>
            <person name="Land M."/>
            <person name="Hauser L."/>
            <person name="Larimer F."/>
            <person name="Rohde M."/>
            <person name="Goker M."/>
            <person name="Detter J.C."/>
            <person name="Kyrpides N.C."/>
            <person name="Woyke T."/>
            <person name="Schaap P.J."/>
            <person name="Plugge C.M."/>
            <person name="Muyzer G."/>
            <person name="Kuever J."/>
            <person name="Pereira I.A."/>
            <person name="Parshina S.N."/>
            <person name="Bernier-Latmani R."/>
            <person name="Stams A.J."/>
            <person name="Klenk H.P."/>
        </authorList>
    </citation>
    <scope>NUCLEOTIDE SEQUENCE [LARGE SCALE GENOMIC DNA]</scope>
    <source>
        <strain evidence="2">ATCC 23193 / DSM 2154 / NCIB 8452 / DL</strain>
    </source>
</reference>
<keyword evidence="2" id="KW-1185">Reference proteome</keyword>
<gene>
    <name evidence="1" type="ordered locus">Desru_0881</name>
</gene>
<evidence type="ECO:0000313" key="2">
    <source>
        <dbReference type="Proteomes" id="UP000009234"/>
    </source>
</evidence>
<dbReference type="EMBL" id="CP002780">
    <property type="protein sequence ID" value="AEG59158.1"/>
    <property type="molecule type" value="Genomic_DNA"/>
</dbReference>
<dbReference type="STRING" id="696281.Desru_0881"/>
<proteinExistence type="predicted"/>
<dbReference type="Pfam" id="PF19991">
    <property type="entry name" value="HMA_2"/>
    <property type="match status" value="1"/>
</dbReference>
<dbReference type="KEGG" id="dru:Desru_0881"/>
<evidence type="ECO:0000313" key="1">
    <source>
        <dbReference type="EMBL" id="AEG59158.1"/>
    </source>
</evidence>
<dbReference type="eggNOG" id="ENOG50348VG">
    <property type="taxonomic scope" value="Bacteria"/>
</dbReference>
<dbReference type="RefSeq" id="WP_013840929.1">
    <property type="nucleotide sequence ID" value="NC_015589.1"/>
</dbReference>
<sequence>MSGKGYEIRHSLPGRLRLEFQGTFRLNSIGEKLGKLPGVALVRINPVIKTLLICYDPQQIDQNTILRNIPAQPPVLNHGFGSGMDVNKKDLFWSLLAGASLLVAHASRRAVTQAGTAGNGVHYLEYLAAGITGYAVLTHRDVVSCGNRSLHLDTLAGLFSILSLESDRALMGMFVTWLLNFIEIVFGWPQYNTKCATLTN</sequence>
<name>F6DJU4_DESRL</name>
<organism evidence="1 2">
    <name type="scientific">Desulforamulus ruminis (strain ATCC 23193 / DSM 2154 / NCIMB 8452 / DL)</name>
    <name type="common">Desulfotomaculum ruminis</name>
    <dbReference type="NCBI Taxonomy" id="696281"/>
    <lineage>
        <taxon>Bacteria</taxon>
        <taxon>Bacillati</taxon>
        <taxon>Bacillota</taxon>
        <taxon>Clostridia</taxon>
        <taxon>Eubacteriales</taxon>
        <taxon>Peptococcaceae</taxon>
        <taxon>Desulforamulus</taxon>
    </lineage>
</organism>
<dbReference type="HOGENOM" id="CLU_1387864_0_0_9"/>
<accession>F6DJU4</accession>
<dbReference type="OrthoDB" id="2291882at2"/>